<dbReference type="PANTHER" id="PTHR45642">
    <property type="entry name" value="GDSL ESTERASE/LIPASE EXL3"/>
    <property type="match status" value="1"/>
</dbReference>
<dbReference type="GO" id="GO:0016788">
    <property type="term" value="F:hydrolase activity, acting on ester bonds"/>
    <property type="evidence" value="ECO:0007669"/>
    <property type="project" value="InterPro"/>
</dbReference>
<keyword evidence="1" id="KW-0732">Signal</keyword>
<dbReference type="HOGENOM" id="CLU_041535_0_0_6"/>
<evidence type="ECO:0000313" key="4">
    <source>
        <dbReference type="Proteomes" id="UP000032430"/>
    </source>
</evidence>
<dbReference type="Pfam" id="PF00657">
    <property type="entry name" value="Lipase_GDSL"/>
    <property type="match status" value="1"/>
</dbReference>
<feature type="region of interest" description="Disordered" evidence="2">
    <location>
        <begin position="297"/>
        <end position="324"/>
    </location>
</feature>
<name>A0A098G8T7_9GAMM</name>
<gene>
    <name evidence="3" type="ORF">LFA_2514</name>
</gene>
<dbReference type="Proteomes" id="UP000032430">
    <property type="component" value="Chromosome I"/>
</dbReference>
<evidence type="ECO:0000256" key="1">
    <source>
        <dbReference type="ARBA" id="ARBA00022729"/>
    </source>
</evidence>
<dbReference type="AlphaFoldDB" id="A0A098G8T7"/>
<dbReference type="InterPro" id="IPR036514">
    <property type="entry name" value="SGNH_hydro_sf"/>
</dbReference>
<dbReference type="InterPro" id="IPR001087">
    <property type="entry name" value="GDSL"/>
</dbReference>
<dbReference type="GO" id="GO:0016746">
    <property type="term" value="F:acyltransferase activity"/>
    <property type="evidence" value="ECO:0007669"/>
    <property type="project" value="UniProtKB-KW"/>
</dbReference>
<keyword evidence="3" id="KW-0012">Acyltransferase</keyword>
<dbReference type="CDD" id="cd01846">
    <property type="entry name" value="fatty_acyltransferase_like"/>
    <property type="match status" value="1"/>
</dbReference>
<proteinExistence type="predicted"/>
<evidence type="ECO:0000313" key="3">
    <source>
        <dbReference type="EMBL" id="CEG57885.1"/>
    </source>
</evidence>
<organism evidence="3 4">
    <name type="scientific">Legionella fallonii LLAP-10</name>
    <dbReference type="NCBI Taxonomy" id="1212491"/>
    <lineage>
        <taxon>Bacteria</taxon>
        <taxon>Pseudomonadati</taxon>
        <taxon>Pseudomonadota</taxon>
        <taxon>Gammaproteobacteria</taxon>
        <taxon>Legionellales</taxon>
        <taxon>Legionellaceae</taxon>
        <taxon>Legionella</taxon>
    </lineage>
</organism>
<reference evidence="4" key="1">
    <citation type="submission" date="2014-09" db="EMBL/GenBank/DDBJ databases">
        <authorList>
            <person name="Gomez-Valero L."/>
        </authorList>
    </citation>
    <scope>NUCLEOTIDE SEQUENCE [LARGE SCALE GENOMIC DNA]</scope>
    <source>
        <strain evidence="4">ATCC700992</strain>
    </source>
</reference>
<dbReference type="InterPro" id="IPR050592">
    <property type="entry name" value="GDSL_lipolytic_enzyme"/>
</dbReference>
<dbReference type="Gene3D" id="3.40.50.1110">
    <property type="entry name" value="SGNH hydrolase"/>
    <property type="match status" value="1"/>
</dbReference>
<feature type="compositionally biased region" description="Basic and acidic residues" evidence="2">
    <location>
        <begin position="312"/>
        <end position="324"/>
    </location>
</feature>
<sequence length="509" mass="58769">MTRISRLVVLGDSLSDRGTLDKRELLGFIPMGLLSGLYGKSPKGRFTNGYLWGDYYCSAVAEGFEIEHQRNKLKLQHTAAANADISDEFLTDIALLKRNETAFSLNDDKHILFNGERFARFYCEGGLTSYDYSTTITIDPSKEVSRLILSTLEKKRNALFADDKKYAISNAEKAATLIIEWSGANDLITVNERPTHTEVDNAVNERIKNIELSIQKGYRNFILFNLPDLGLTPRYQAKSQWERDNASECCDYFNRKLAERCAELNQKYKDLHIPINLYIDDINTDFKKIYDNPEQYGFDKSKQKTPFTSSEQFEKDKENPEYEKDKLSPADGYMFWDDVHPTEDMHNRLGEIFKEKFRSIFEFNPPQKTAKSCKEDYDILCKNSFFAEEKAKPIPRVKLPDDITQILDEMHEHAKEMCESSDAIRQKKGDLLKRLIFAFRSHNGNLEEIHEVISTFKLNTHAMKIIGTHQNPIYDFFVGKKTTRSEDTITLLENTVRAHLEPATKQMSI</sequence>
<dbReference type="OrthoDB" id="5659842at2"/>
<dbReference type="KEGG" id="lfa:LFA_2514"/>
<evidence type="ECO:0000256" key="2">
    <source>
        <dbReference type="SAM" id="MobiDB-lite"/>
    </source>
</evidence>
<dbReference type="PANTHER" id="PTHR45642:SF139">
    <property type="entry name" value="SGNH HYDROLASE-TYPE ESTERASE DOMAIN-CONTAINING PROTEIN"/>
    <property type="match status" value="1"/>
</dbReference>
<protein>
    <submittedName>
        <fullName evidence="3">Putative Phosphatidylcholine--sterol O-acyltransferase</fullName>
    </submittedName>
</protein>
<keyword evidence="4" id="KW-1185">Reference proteome</keyword>
<dbReference type="RefSeq" id="WP_065814371.1">
    <property type="nucleotide sequence ID" value="NZ_LN614827.1"/>
</dbReference>
<keyword evidence="3" id="KW-0808">Transferase</keyword>
<dbReference type="STRING" id="1212491.LFA_2514"/>
<accession>A0A098G8T7</accession>
<dbReference type="SUPFAM" id="SSF52266">
    <property type="entry name" value="SGNH hydrolase"/>
    <property type="match status" value="1"/>
</dbReference>
<dbReference type="EMBL" id="LN614827">
    <property type="protein sequence ID" value="CEG57885.1"/>
    <property type="molecule type" value="Genomic_DNA"/>
</dbReference>